<dbReference type="OrthoDB" id="675397at2"/>
<dbReference type="InterPro" id="IPR001633">
    <property type="entry name" value="EAL_dom"/>
</dbReference>
<dbReference type="Pfam" id="PF00563">
    <property type="entry name" value="EAL"/>
    <property type="match status" value="1"/>
</dbReference>
<reference evidence="11 14" key="2">
    <citation type="submission" date="2019-08" db="EMBL/GenBank/DDBJ databases">
        <title>Prevalence, distribution, and phylogeny of type two toxin-antitoxin genes possessed by Cronobacter species where C. sakazakii homologs follow sequence type lineages.</title>
        <authorList>
            <person name="Finkelstein S."/>
            <person name="Negrete F."/>
            <person name="Jang H."/>
            <person name="Gopinath G.R."/>
            <person name="Tall B.D."/>
        </authorList>
    </citation>
    <scope>NUCLEOTIDE SEQUENCE [LARGE SCALE GENOMIC DNA]</scope>
    <source>
        <strain evidence="11 14">MOD1_GK1257</strain>
    </source>
</reference>
<evidence type="ECO:0000256" key="4">
    <source>
        <dbReference type="ARBA" id="ARBA00022636"/>
    </source>
</evidence>
<evidence type="ECO:0000256" key="3">
    <source>
        <dbReference type="ARBA" id="ARBA00022475"/>
    </source>
</evidence>
<dbReference type="SMART" id="SM00052">
    <property type="entry name" value="EAL"/>
    <property type="match status" value="1"/>
</dbReference>
<proteinExistence type="predicted"/>
<sequence>MQKAQRIIRAYRRRRLILCVALALLALILTLGIRYFSDRKQYQHDTTRYADHAVKTLDELLVPLDAARTALLPLVGMPCQQVHRQLREMAASLQTVRTIALVDDGTLYCSSIFGARNVPIHELQPLLPAATPLMRLSRDSSLIKGSPVLIVWTPAIDNGKSGVLQSVNIEFIASLLLNPDPPVIEHVLFDVAGTQLEYGRGLVETLPTGDDLTRYEKSSSRYPFSVTLFGPSPGALALKNLPNQLPLAVLLSLLIGYIAWLATARRMSFSWEINLGIANNEFEVYCQPLVSGKTGECMGAELLLRWNNPRLGPIAPDVFIPLAEQLKLINALTRYVLIKTAEQRHYFPASADFHIGVNIAASHFHQGVIIEDLKRYWYPSDPIQPLFLELTERDALPEVDYRVAHDLRQLGVKLAIDDFGTGQSSLSYLETLSPDVLKMDKRFTAAIGTDAVNSTVTDIIIAMARRLKIELVAEGVETEEQAAYLCRLGVPVLQGYLFAHPMPIRELPQWLEQRRAHPGTPFWRRRLPAPLV</sequence>
<keyword evidence="5" id="KW-0812">Transmembrane</keyword>
<evidence type="ECO:0000256" key="6">
    <source>
        <dbReference type="ARBA" id="ARBA00022801"/>
    </source>
</evidence>
<evidence type="ECO:0000313" key="13">
    <source>
        <dbReference type="Proteomes" id="UP000244378"/>
    </source>
</evidence>
<comment type="catalytic activity">
    <reaction evidence="9">
        <text>3',3'-c-di-GMP + H2O = 5'-phosphoguanylyl(3'-&gt;5')guanosine + H(+)</text>
        <dbReference type="Rhea" id="RHEA:24902"/>
        <dbReference type="ChEBI" id="CHEBI:15377"/>
        <dbReference type="ChEBI" id="CHEBI:15378"/>
        <dbReference type="ChEBI" id="CHEBI:58754"/>
        <dbReference type="ChEBI" id="CHEBI:58805"/>
        <dbReference type="EC" id="3.1.4.52"/>
    </reaction>
</comment>
<evidence type="ECO:0000256" key="9">
    <source>
        <dbReference type="ARBA" id="ARBA00034290"/>
    </source>
</evidence>
<feature type="domain" description="EAL" evidence="10">
    <location>
        <begin position="266"/>
        <end position="515"/>
    </location>
</feature>
<dbReference type="InterPro" id="IPR035919">
    <property type="entry name" value="EAL_sf"/>
</dbReference>
<dbReference type="PROSITE" id="PS50883">
    <property type="entry name" value="EAL"/>
    <property type="match status" value="1"/>
</dbReference>
<dbReference type="EC" id="3.1.4.52" evidence="2"/>
<reference evidence="12 13" key="1">
    <citation type="submission" date="2016-12" db="EMBL/GenBank/DDBJ databases">
        <title>Analysis of the Molecular Diversity Among Cronobacter Species Isolated from Filth Flies Using a Pan Genomic DNA Microarray.</title>
        <authorList>
            <person name="Pava-Ripoll M."/>
            <person name="Tall B."/>
            <person name="Farber J."/>
            <person name="Fanning S."/>
            <person name="Lehner A."/>
            <person name="Stephan R."/>
            <person name="Pagotto F."/>
            <person name="Iverson C."/>
            <person name="Ziobro G."/>
            <person name="Miller A."/>
            <person name="Pearson R."/>
            <person name="Yan Q."/>
            <person name="Kim M."/>
            <person name="Jeong S."/>
            <person name="Park J."/>
            <person name="Jun S."/>
            <person name="Choi H."/>
            <person name="Chung T."/>
            <person name="Yoo Y."/>
            <person name="Park E."/>
            <person name="Hwang S."/>
            <person name="Lee B."/>
            <person name="Sathyamoorthy V."/>
            <person name="Carter L."/>
            <person name="Mammel M."/>
            <person name="Jackson S."/>
            <person name="Kothary M."/>
            <person name="Patel I."/>
            <person name="Grim C."/>
            <person name="Gopinath G."/>
            <person name="Gangiredla J."/>
            <person name="Chase H."/>
        </authorList>
    </citation>
    <scope>NUCLEOTIDE SEQUENCE [LARGE SCALE GENOMIC DNA]</scope>
    <source>
        <strain evidence="12 13">MOD1-Md1s</strain>
    </source>
</reference>
<keyword evidence="14" id="KW-1185">Reference proteome</keyword>
<keyword evidence="4" id="KW-0973">c-di-GMP</keyword>
<dbReference type="Gene3D" id="3.20.20.450">
    <property type="entry name" value="EAL domain"/>
    <property type="match status" value="1"/>
</dbReference>
<dbReference type="AlphaFoldDB" id="A0A2T7AQQ0"/>
<dbReference type="GO" id="GO:0005886">
    <property type="term" value="C:plasma membrane"/>
    <property type="evidence" value="ECO:0007669"/>
    <property type="project" value="UniProtKB-SubCell"/>
</dbReference>
<dbReference type="PANTHER" id="PTHR33121">
    <property type="entry name" value="CYCLIC DI-GMP PHOSPHODIESTERASE PDEF"/>
    <property type="match status" value="1"/>
</dbReference>
<keyword evidence="7" id="KW-1133">Transmembrane helix</keyword>
<keyword evidence="8" id="KW-0472">Membrane</keyword>
<evidence type="ECO:0000256" key="8">
    <source>
        <dbReference type="ARBA" id="ARBA00023136"/>
    </source>
</evidence>
<evidence type="ECO:0000256" key="7">
    <source>
        <dbReference type="ARBA" id="ARBA00022989"/>
    </source>
</evidence>
<protein>
    <recommendedName>
        <fullName evidence="2">cyclic-guanylate-specific phosphodiesterase</fullName>
        <ecNumber evidence="2">3.1.4.52</ecNumber>
    </recommendedName>
</protein>
<evidence type="ECO:0000313" key="12">
    <source>
        <dbReference type="EMBL" id="PUX12316.1"/>
    </source>
</evidence>
<dbReference type="EMBL" id="WAGD01000028">
    <property type="protein sequence ID" value="KAB0880221.1"/>
    <property type="molecule type" value="Genomic_DNA"/>
</dbReference>
<keyword evidence="6" id="KW-0378">Hydrolase</keyword>
<dbReference type="InterPro" id="IPR024744">
    <property type="entry name" value="CSS-motif_dom"/>
</dbReference>
<keyword evidence="3" id="KW-1003">Cell membrane</keyword>
<dbReference type="Pfam" id="PF12792">
    <property type="entry name" value="CSS-motif"/>
    <property type="match status" value="1"/>
</dbReference>
<dbReference type="CDD" id="cd01948">
    <property type="entry name" value="EAL"/>
    <property type="match status" value="1"/>
</dbReference>
<evidence type="ECO:0000313" key="14">
    <source>
        <dbReference type="Proteomes" id="UP000469927"/>
    </source>
</evidence>
<evidence type="ECO:0000256" key="2">
    <source>
        <dbReference type="ARBA" id="ARBA00012282"/>
    </source>
</evidence>
<dbReference type="EMBL" id="MSAE01000029">
    <property type="protein sequence ID" value="PUX12316.1"/>
    <property type="molecule type" value="Genomic_DNA"/>
</dbReference>
<comment type="subcellular location">
    <subcellularLocation>
        <location evidence="1">Cell membrane</location>
        <topology evidence="1">Multi-pass membrane protein</topology>
    </subcellularLocation>
</comment>
<dbReference type="SUPFAM" id="SSF141868">
    <property type="entry name" value="EAL domain-like"/>
    <property type="match status" value="1"/>
</dbReference>
<dbReference type="Proteomes" id="UP000469927">
    <property type="component" value="Unassembled WGS sequence"/>
</dbReference>
<evidence type="ECO:0000259" key="10">
    <source>
        <dbReference type="PROSITE" id="PS50883"/>
    </source>
</evidence>
<organism evidence="12 13">
    <name type="scientific">Cronobacter muytjensii</name>
    <dbReference type="NCBI Taxonomy" id="413501"/>
    <lineage>
        <taxon>Bacteria</taxon>
        <taxon>Pseudomonadati</taxon>
        <taxon>Pseudomonadota</taxon>
        <taxon>Gammaproteobacteria</taxon>
        <taxon>Enterobacterales</taxon>
        <taxon>Enterobacteriaceae</taxon>
        <taxon>Cronobacter</taxon>
    </lineage>
</organism>
<gene>
    <name evidence="12" type="ORF">AUN14_14695</name>
    <name evidence="11" type="ORF">FZI19_10070</name>
</gene>
<dbReference type="RefSeq" id="WP_075193556.1">
    <property type="nucleotide sequence ID" value="NZ_JADKNN010000051.1"/>
</dbReference>
<comment type="caution">
    <text evidence="12">The sequence shown here is derived from an EMBL/GenBank/DDBJ whole genome shotgun (WGS) entry which is preliminary data.</text>
</comment>
<evidence type="ECO:0000313" key="11">
    <source>
        <dbReference type="EMBL" id="KAB0880221.1"/>
    </source>
</evidence>
<dbReference type="InterPro" id="IPR050706">
    <property type="entry name" value="Cyclic-di-GMP_PDE-like"/>
</dbReference>
<name>A0A2T7AQQ0_9ENTR</name>
<evidence type="ECO:0000256" key="1">
    <source>
        <dbReference type="ARBA" id="ARBA00004651"/>
    </source>
</evidence>
<dbReference type="GO" id="GO:0071111">
    <property type="term" value="F:cyclic-guanylate-specific phosphodiesterase activity"/>
    <property type="evidence" value="ECO:0007669"/>
    <property type="project" value="UniProtKB-EC"/>
</dbReference>
<accession>A0A2T7AQQ0</accession>
<dbReference type="PANTHER" id="PTHR33121:SF79">
    <property type="entry name" value="CYCLIC DI-GMP PHOSPHODIESTERASE PDED-RELATED"/>
    <property type="match status" value="1"/>
</dbReference>
<dbReference type="Proteomes" id="UP000244378">
    <property type="component" value="Unassembled WGS sequence"/>
</dbReference>
<evidence type="ECO:0000256" key="5">
    <source>
        <dbReference type="ARBA" id="ARBA00022692"/>
    </source>
</evidence>